<accession>A0AAV6IQ48</accession>
<organism evidence="2 3">
    <name type="scientific">Rhododendron griersonianum</name>
    <dbReference type="NCBI Taxonomy" id="479676"/>
    <lineage>
        <taxon>Eukaryota</taxon>
        <taxon>Viridiplantae</taxon>
        <taxon>Streptophyta</taxon>
        <taxon>Embryophyta</taxon>
        <taxon>Tracheophyta</taxon>
        <taxon>Spermatophyta</taxon>
        <taxon>Magnoliopsida</taxon>
        <taxon>eudicotyledons</taxon>
        <taxon>Gunneridae</taxon>
        <taxon>Pentapetalae</taxon>
        <taxon>asterids</taxon>
        <taxon>Ericales</taxon>
        <taxon>Ericaceae</taxon>
        <taxon>Ericoideae</taxon>
        <taxon>Rhodoreae</taxon>
        <taxon>Rhododendron</taxon>
    </lineage>
</organism>
<gene>
    <name evidence="2" type="ORF">RHGRI_030433</name>
</gene>
<dbReference type="PANTHER" id="PTHR44259:SF114">
    <property type="entry name" value="OS06G0707300 PROTEIN"/>
    <property type="match status" value="1"/>
</dbReference>
<dbReference type="EMBL" id="JACTNZ010000010">
    <property type="protein sequence ID" value="KAG5530065.1"/>
    <property type="molecule type" value="Genomic_DNA"/>
</dbReference>
<feature type="domain" description="KIB1-4 beta-propeller" evidence="1">
    <location>
        <begin position="68"/>
        <end position="368"/>
    </location>
</feature>
<evidence type="ECO:0000313" key="3">
    <source>
        <dbReference type="Proteomes" id="UP000823749"/>
    </source>
</evidence>
<dbReference type="Pfam" id="PF03478">
    <property type="entry name" value="Beta-prop_KIB1-4"/>
    <property type="match status" value="1"/>
</dbReference>
<evidence type="ECO:0000313" key="2">
    <source>
        <dbReference type="EMBL" id="KAG5530065.1"/>
    </source>
</evidence>
<dbReference type="AlphaFoldDB" id="A0AAV6IQ48"/>
<keyword evidence="3" id="KW-1185">Reference proteome</keyword>
<dbReference type="PANTHER" id="PTHR44259">
    <property type="entry name" value="OS07G0183000 PROTEIN-RELATED"/>
    <property type="match status" value="1"/>
</dbReference>
<protein>
    <recommendedName>
        <fullName evidence="1">KIB1-4 beta-propeller domain-containing protein</fullName>
    </recommendedName>
</protein>
<reference evidence="2" key="1">
    <citation type="submission" date="2020-08" db="EMBL/GenBank/DDBJ databases">
        <title>Plant Genome Project.</title>
        <authorList>
            <person name="Zhang R.-G."/>
        </authorList>
    </citation>
    <scope>NUCLEOTIDE SEQUENCE</scope>
    <source>
        <strain evidence="2">WSP0</strain>
        <tissue evidence="2">Leaf</tissue>
    </source>
</reference>
<dbReference type="InterPro" id="IPR050942">
    <property type="entry name" value="F-box_BR-signaling"/>
</dbReference>
<evidence type="ECO:0000259" key="1">
    <source>
        <dbReference type="Pfam" id="PF03478"/>
    </source>
</evidence>
<sequence>MSQWSVLPVELLEAIDELVILYADKVRLRSVSVPWHSPLSKMPHQKLHRSPCLLLPYDHENATSCSLFDPLDKKFYQLDKLPKPPQGGKLFKGSFHGWLVTAEDNSPSVGLINPLTGAQLKLPPRSSFPDVVKYRSNKPDHEYAIRAAYDKTEYYTLSSTHVRNFFTYKIVMLGSPNTSDDYLAVAIYGEFDRLAYCRKGYKKWVHLAGDRKPYVDVTFFRGQLYALACNAELLICEVGKCGAPMVTEIKNPACSPRSIGCKLYLVEHSCGLLMVERVLAPCCMGELSRTLGFVVRKFDDSYSSCVEVKDLGGDALFLGLNLSSYISPGDHFPECRRNCIYFTDDNMDFSYLDGVLEAGRGFDMGIYNLDDGEIERFPVPSYPCVGKHVFWPQPIWVVPKP</sequence>
<dbReference type="Proteomes" id="UP000823749">
    <property type="component" value="Chromosome 10"/>
</dbReference>
<comment type="caution">
    <text evidence="2">The sequence shown here is derived from an EMBL/GenBank/DDBJ whole genome shotgun (WGS) entry which is preliminary data.</text>
</comment>
<dbReference type="InterPro" id="IPR005174">
    <property type="entry name" value="KIB1-4_b-propeller"/>
</dbReference>
<proteinExistence type="predicted"/>
<name>A0AAV6IQ48_9ERIC</name>